<protein>
    <submittedName>
        <fullName evidence="1">Uncharacterized protein</fullName>
    </submittedName>
</protein>
<dbReference type="Proteomes" id="UP001499882">
    <property type="component" value="Unassembled WGS sequence"/>
</dbReference>
<reference evidence="2" key="1">
    <citation type="journal article" date="2019" name="Int. J. Syst. Evol. Microbiol.">
        <title>The Global Catalogue of Microorganisms (GCM) 10K type strain sequencing project: providing services to taxonomists for standard genome sequencing and annotation.</title>
        <authorList>
            <consortium name="The Broad Institute Genomics Platform"/>
            <consortium name="The Broad Institute Genome Sequencing Center for Infectious Disease"/>
            <person name="Wu L."/>
            <person name="Ma J."/>
        </authorList>
    </citation>
    <scope>NUCLEOTIDE SEQUENCE [LARGE SCALE GENOMIC DNA]</scope>
    <source>
        <strain evidence="2">JCM 18532</strain>
    </source>
</reference>
<dbReference type="RefSeq" id="WP_345528310.1">
    <property type="nucleotide sequence ID" value="NZ_BAABKN010000023.1"/>
</dbReference>
<comment type="caution">
    <text evidence="1">The sequence shown here is derived from an EMBL/GenBank/DDBJ whole genome shotgun (WGS) entry which is preliminary data.</text>
</comment>
<evidence type="ECO:0000313" key="1">
    <source>
        <dbReference type="EMBL" id="GAA4747923.1"/>
    </source>
</evidence>
<organism evidence="1 2">
    <name type="scientific">Nocardioides endophyticus</name>
    <dbReference type="NCBI Taxonomy" id="1353775"/>
    <lineage>
        <taxon>Bacteria</taxon>
        <taxon>Bacillati</taxon>
        <taxon>Actinomycetota</taxon>
        <taxon>Actinomycetes</taxon>
        <taxon>Propionibacteriales</taxon>
        <taxon>Nocardioidaceae</taxon>
        <taxon>Nocardioides</taxon>
    </lineage>
</organism>
<proteinExistence type="predicted"/>
<evidence type="ECO:0000313" key="2">
    <source>
        <dbReference type="Proteomes" id="UP001499882"/>
    </source>
</evidence>
<accession>A0ABP8Z6H4</accession>
<keyword evidence="2" id="KW-1185">Reference proteome</keyword>
<sequence>MALHVNGSWNGWSGETIVELTDGSVWKQIEYRYEYRYSYRPRVEISSNKMQVVGMSRPVRVRRLA</sequence>
<name>A0ABP8Z6H4_9ACTN</name>
<dbReference type="EMBL" id="BAABKN010000023">
    <property type="protein sequence ID" value="GAA4747923.1"/>
    <property type="molecule type" value="Genomic_DNA"/>
</dbReference>
<gene>
    <name evidence="1" type="ORF">GCM10023350_36050</name>
</gene>